<proteinExistence type="predicted"/>
<protein>
    <submittedName>
        <fullName evidence="1">Sulfur carrier protein</fullName>
    </submittedName>
</protein>
<keyword evidence="2" id="KW-1185">Reference proteome</keyword>
<accession>A0A1G6C747</accession>
<name>A0A1G6C747_9BACT</name>
<dbReference type="OrthoDB" id="197113at2"/>
<dbReference type="NCBIfam" id="TIGR01683">
    <property type="entry name" value="thiS"/>
    <property type="match status" value="1"/>
</dbReference>
<dbReference type="InterPro" id="IPR016155">
    <property type="entry name" value="Mopterin_synth/thiamin_S_b"/>
</dbReference>
<dbReference type="Pfam" id="PF02597">
    <property type="entry name" value="ThiS"/>
    <property type="match status" value="1"/>
</dbReference>
<evidence type="ECO:0000313" key="2">
    <source>
        <dbReference type="Proteomes" id="UP000198771"/>
    </source>
</evidence>
<dbReference type="PANTHER" id="PTHR34472:SF1">
    <property type="entry name" value="SULFUR CARRIER PROTEIN THIS"/>
    <property type="match status" value="1"/>
</dbReference>
<dbReference type="InterPro" id="IPR010035">
    <property type="entry name" value="Thi_S"/>
</dbReference>
<evidence type="ECO:0000313" key="1">
    <source>
        <dbReference type="EMBL" id="SDB28641.1"/>
    </source>
</evidence>
<dbReference type="SUPFAM" id="SSF54285">
    <property type="entry name" value="MoaD/ThiS"/>
    <property type="match status" value="1"/>
</dbReference>
<gene>
    <name evidence="1" type="ORF">SAMN05660653_01364</name>
</gene>
<dbReference type="Proteomes" id="UP000198771">
    <property type="component" value="Unassembled WGS sequence"/>
</dbReference>
<dbReference type="InterPro" id="IPR012675">
    <property type="entry name" value="Beta-grasp_dom_sf"/>
</dbReference>
<dbReference type="AlphaFoldDB" id="A0A1G6C747"/>
<organism evidence="1 2">
    <name type="scientific">Desulfonatronum thiosulfatophilum</name>
    <dbReference type="NCBI Taxonomy" id="617002"/>
    <lineage>
        <taxon>Bacteria</taxon>
        <taxon>Pseudomonadati</taxon>
        <taxon>Thermodesulfobacteriota</taxon>
        <taxon>Desulfovibrionia</taxon>
        <taxon>Desulfovibrionales</taxon>
        <taxon>Desulfonatronaceae</taxon>
        <taxon>Desulfonatronum</taxon>
    </lineage>
</organism>
<dbReference type="RefSeq" id="WP_092119113.1">
    <property type="nucleotide sequence ID" value="NZ_FMXO01000007.1"/>
</dbReference>
<dbReference type="Gene3D" id="3.10.20.30">
    <property type="match status" value="1"/>
</dbReference>
<dbReference type="EMBL" id="FMXO01000007">
    <property type="protein sequence ID" value="SDB28641.1"/>
    <property type="molecule type" value="Genomic_DNA"/>
</dbReference>
<dbReference type="PANTHER" id="PTHR34472">
    <property type="entry name" value="SULFUR CARRIER PROTEIN THIS"/>
    <property type="match status" value="1"/>
</dbReference>
<dbReference type="STRING" id="617002.SAMN05660653_01364"/>
<dbReference type="InterPro" id="IPR003749">
    <property type="entry name" value="ThiS/MoaD-like"/>
</dbReference>
<sequence length="66" mass="7217">MHILINGINEHLTAPLTLQELITSKGLDPAVVVAELNREIIPGEQFSETTLREGDHLELLRFVGGG</sequence>
<reference evidence="1 2" key="1">
    <citation type="submission" date="2016-10" db="EMBL/GenBank/DDBJ databases">
        <authorList>
            <person name="de Groot N.N."/>
        </authorList>
    </citation>
    <scope>NUCLEOTIDE SEQUENCE [LARGE SCALE GENOMIC DNA]</scope>
    <source>
        <strain evidence="1 2">ASO4-2</strain>
    </source>
</reference>
<dbReference type="CDD" id="cd00565">
    <property type="entry name" value="Ubl_ThiS"/>
    <property type="match status" value="1"/>
</dbReference>